<dbReference type="OrthoDB" id="5199543at2759"/>
<proteinExistence type="inferred from homology"/>
<dbReference type="InterPro" id="IPR019128">
    <property type="entry name" value="Dcc1"/>
</dbReference>
<organism evidence="4 5">
    <name type="scientific">Apostasia shenzhenica</name>
    <dbReference type="NCBI Taxonomy" id="1088818"/>
    <lineage>
        <taxon>Eukaryota</taxon>
        <taxon>Viridiplantae</taxon>
        <taxon>Streptophyta</taxon>
        <taxon>Embryophyta</taxon>
        <taxon>Tracheophyta</taxon>
        <taxon>Spermatophyta</taxon>
        <taxon>Magnoliopsida</taxon>
        <taxon>Liliopsida</taxon>
        <taxon>Asparagales</taxon>
        <taxon>Orchidaceae</taxon>
        <taxon>Apostasioideae</taxon>
        <taxon>Apostasia</taxon>
    </lineage>
</organism>
<dbReference type="GO" id="GO:0000775">
    <property type="term" value="C:chromosome, centromeric region"/>
    <property type="evidence" value="ECO:0007669"/>
    <property type="project" value="TreeGrafter"/>
</dbReference>
<feature type="compositionally biased region" description="Polar residues" evidence="3">
    <location>
        <begin position="1"/>
        <end position="18"/>
    </location>
</feature>
<dbReference type="AlphaFoldDB" id="A0A2I0AUS1"/>
<dbReference type="Pfam" id="PF09724">
    <property type="entry name" value="Dcc1"/>
    <property type="match status" value="1"/>
</dbReference>
<dbReference type="PANTHER" id="PTHR13395">
    <property type="entry name" value="SISTER CHROMATID COHESION PROTEIN DCC1-RELATED"/>
    <property type="match status" value="1"/>
</dbReference>
<dbReference type="GO" id="GO:0031390">
    <property type="term" value="C:Ctf18 RFC-like complex"/>
    <property type="evidence" value="ECO:0007669"/>
    <property type="project" value="InterPro"/>
</dbReference>
<comment type="similarity">
    <text evidence="1">Belongs to the DCC1 family.</text>
</comment>
<reference evidence="4 5" key="1">
    <citation type="journal article" date="2017" name="Nature">
        <title>The Apostasia genome and the evolution of orchids.</title>
        <authorList>
            <person name="Zhang G.Q."/>
            <person name="Liu K.W."/>
            <person name="Li Z."/>
            <person name="Lohaus R."/>
            <person name="Hsiao Y.Y."/>
            <person name="Niu S.C."/>
            <person name="Wang J.Y."/>
            <person name="Lin Y.C."/>
            <person name="Xu Q."/>
            <person name="Chen L.J."/>
            <person name="Yoshida K."/>
            <person name="Fujiwara S."/>
            <person name="Wang Z.W."/>
            <person name="Zhang Y.Q."/>
            <person name="Mitsuda N."/>
            <person name="Wang M."/>
            <person name="Liu G.H."/>
            <person name="Pecoraro L."/>
            <person name="Huang H.X."/>
            <person name="Xiao X.J."/>
            <person name="Lin M."/>
            <person name="Wu X.Y."/>
            <person name="Wu W.L."/>
            <person name="Chen Y.Y."/>
            <person name="Chang S.B."/>
            <person name="Sakamoto S."/>
            <person name="Ohme-Takagi M."/>
            <person name="Yagi M."/>
            <person name="Zeng S.J."/>
            <person name="Shen C.Y."/>
            <person name="Yeh C.M."/>
            <person name="Luo Y.B."/>
            <person name="Tsai W.C."/>
            <person name="Van de Peer Y."/>
            <person name="Liu Z.J."/>
        </authorList>
    </citation>
    <scope>NUCLEOTIDE SEQUENCE [LARGE SCALE GENOMIC DNA]</scope>
    <source>
        <strain evidence="5">cv. Shenzhen</strain>
        <tissue evidence="4">Stem</tissue>
    </source>
</reference>
<evidence type="ECO:0000313" key="5">
    <source>
        <dbReference type="Proteomes" id="UP000236161"/>
    </source>
</evidence>
<evidence type="ECO:0008006" key="6">
    <source>
        <dbReference type="Google" id="ProtNLM"/>
    </source>
</evidence>
<dbReference type="GO" id="GO:0000785">
    <property type="term" value="C:chromatin"/>
    <property type="evidence" value="ECO:0007669"/>
    <property type="project" value="TreeGrafter"/>
</dbReference>
<evidence type="ECO:0000256" key="3">
    <source>
        <dbReference type="SAM" id="MobiDB-lite"/>
    </source>
</evidence>
<sequence>MKHVQVSSNKINPDSISRPSPKDAPFPSFVCVCVREREREMEVEKGAFGEDWGGGAEAVVSLSQGSSIPICYHSHFGSHEDLILLEVDDKFLPDFFQNRVTIRGQPTEDAVLCTLSSTYAMKFVSTSNSVFLIPPGEPAPSSTNDEMNSSVVASVTALAQGHVELIQAAPKLDKLKNLLRERLYYLEEDLHNELGLYKWKDLVEMVQASDEELRAALKSLSAVEIDGYWRIVADKCMDETLEMILRNAVLHDWSLSALREERVLSILEVDDFPTRIVLHCLETHGSKGDDSEGSLWSLDEKKVCRRLAIQILSRGKMRLESFMEKWQQTIPSGMKADLKMLEGEILFNKIGIEEWIHVFSVAALPSSPAERFATLFNERPKWEWKDLEPYIRDLHVPGLSSEGLLIKYTRRTQPNAEVEPIFTAR</sequence>
<evidence type="ECO:0000313" key="4">
    <source>
        <dbReference type="EMBL" id="PKA59288.1"/>
    </source>
</evidence>
<dbReference type="GO" id="GO:0034088">
    <property type="term" value="P:maintenance of mitotic sister chromatid cohesion"/>
    <property type="evidence" value="ECO:0007669"/>
    <property type="project" value="TreeGrafter"/>
</dbReference>
<protein>
    <recommendedName>
        <fullName evidence="6">Sister chromatid cohesion protein DCC1</fullName>
    </recommendedName>
</protein>
<dbReference type="PANTHER" id="PTHR13395:SF6">
    <property type="entry name" value="SISTER CHROMATID COHESION PROTEIN DCC1"/>
    <property type="match status" value="1"/>
</dbReference>
<dbReference type="Proteomes" id="UP000236161">
    <property type="component" value="Unassembled WGS sequence"/>
</dbReference>
<dbReference type="EMBL" id="KZ451950">
    <property type="protein sequence ID" value="PKA59288.1"/>
    <property type="molecule type" value="Genomic_DNA"/>
</dbReference>
<name>A0A2I0AUS1_9ASPA</name>
<dbReference type="GO" id="GO:0006260">
    <property type="term" value="P:DNA replication"/>
    <property type="evidence" value="ECO:0007669"/>
    <property type="project" value="UniProtKB-KW"/>
</dbReference>
<keyword evidence="5" id="KW-1185">Reference proteome</keyword>
<feature type="region of interest" description="Disordered" evidence="3">
    <location>
        <begin position="1"/>
        <end position="22"/>
    </location>
</feature>
<dbReference type="STRING" id="1088818.A0A2I0AUS1"/>
<keyword evidence="2" id="KW-0235">DNA replication</keyword>
<evidence type="ECO:0000256" key="1">
    <source>
        <dbReference type="ARBA" id="ARBA00007017"/>
    </source>
</evidence>
<accession>A0A2I0AUS1</accession>
<evidence type="ECO:0000256" key="2">
    <source>
        <dbReference type="ARBA" id="ARBA00022705"/>
    </source>
</evidence>
<gene>
    <name evidence="4" type="ORF">AXF42_Ash001382</name>
</gene>